<proteinExistence type="predicted"/>
<protein>
    <submittedName>
        <fullName evidence="1">Uncharacterized protein</fullName>
    </submittedName>
</protein>
<dbReference type="AlphaFoldDB" id="A0A926IR58"/>
<evidence type="ECO:0000313" key="2">
    <source>
        <dbReference type="Proteomes" id="UP000651085"/>
    </source>
</evidence>
<dbReference type="EMBL" id="JACRTF010000001">
    <property type="protein sequence ID" value="MBC8595064.1"/>
    <property type="molecule type" value="Genomic_DNA"/>
</dbReference>
<dbReference type="Proteomes" id="UP000651085">
    <property type="component" value="Unassembled WGS sequence"/>
</dbReference>
<keyword evidence="2" id="KW-1185">Reference proteome</keyword>
<gene>
    <name evidence="1" type="ORF">H8744_17785</name>
</gene>
<evidence type="ECO:0000313" key="1">
    <source>
        <dbReference type="EMBL" id="MBC8595064.1"/>
    </source>
</evidence>
<dbReference type="RefSeq" id="WP_262436137.1">
    <property type="nucleotide sequence ID" value="NZ_JACRTF010000001.1"/>
</dbReference>
<accession>A0A926IR58</accession>
<reference evidence="1" key="1">
    <citation type="submission" date="2020-08" db="EMBL/GenBank/DDBJ databases">
        <title>Genome public.</title>
        <authorList>
            <person name="Liu C."/>
            <person name="Sun Q."/>
        </authorList>
    </citation>
    <scope>NUCLEOTIDE SEQUENCE</scope>
    <source>
        <strain evidence="1">N12</strain>
    </source>
</reference>
<sequence length="121" mass="13466">MVKLLATEFEGMFAIPLVLKDTTKGIIAVRLSNRHTVLVHNDTDITQMIFKEIMIDGDIAIHSDITFFSKDVFKAYIRCGHEKNAAFTDTIINEVPAIFGGGYVTVGLFFDWNILQGKPSG</sequence>
<comment type="caution">
    <text evidence="1">The sequence shown here is derived from an EMBL/GenBank/DDBJ whole genome shotgun (WGS) entry which is preliminary data.</text>
</comment>
<organism evidence="1 2">
    <name type="scientific">Jilunia laotingensis</name>
    <dbReference type="NCBI Taxonomy" id="2763675"/>
    <lineage>
        <taxon>Bacteria</taxon>
        <taxon>Pseudomonadati</taxon>
        <taxon>Bacteroidota</taxon>
        <taxon>Bacteroidia</taxon>
        <taxon>Bacteroidales</taxon>
        <taxon>Bacteroidaceae</taxon>
        <taxon>Jilunia</taxon>
    </lineage>
</organism>
<name>A0A926IR58_9BACT</name>